<evidence type="ECO:0000256" key="11">
    <source>
        <dbReference type="ARBA" id="ARBA00023136"/>
    </source>
</evidence>
<comment type="subunit">
    <text evidence="2">The complex is composed of two ATP-binding proteins (GsiA), two transmembrane proteins (GsiC and GsiD) and a solute-binding protein (GsiB).</text>
</comment>
<gene>
    <name evidence="18" type="ORF">FHW16_005596</name>
</gene>
<dbReference type="Pfam" id="PF00005">
    <property type="entry name" value="ABC_tran"/>
    <property type="match status" value="1"/>
</dbReference>
<sequence>MTAPILRVEDLHVRFSMSGGSLFGSSRHMLHAVNGVTFSLAKGECLSIVGESGCGKTTTALTILGLQQPTEGTISYRGQPFTGPNAPTRMQRAKAVQMVFQDPYASLNPRQTVRKSLSAPLRLHGITAASEIEARIEVMLKNVGLTPEQANRYPHEFSGGQRQRIGIARALILEPEIVVLDEPVSALDLSIRAQIINLLLDLKEQLSLSYLMISHDLSVVEHMSDRVLVMYFGEVVESGGWQQIFQTPAHPYTRRLIAAIPNVDDRISTPPNPKSRDLIVLKNAEFGTDTRVTPDVFRPPSQSKLIEIAEQHWVRISSV</sequence>
<keyword evidence="6" id="KW-0677">Repeat</keyword>
<evidence type="ECO:0000256" key="9">
    <source>
        <dbReference type="ARBA" id="ARBA00022840"/>
    </source>
</evidence>
<evidence type="ECO:0000256" key="7">
    <source>
        <dbReference type="ARBA" id="ARBA00022741"/>
    </source>
</evidence>
<evidence type="ECO:0000256" key="4">
    <source>
        <dbReference type="ARBA" id="ARBA00022475"/>
    </source>
</evidence>
<evidence type="ECO:0000256" key="3">
    <source>
        <dbReference type="ARBA" id="ARBA00022448"/>
    </source>
</evidence>
<dbReference type="Proteomes" id="UP000549052">
    <property type="component" value="Unassembled WGS sequence"/>
</dbReference>
<feature type="domain" description="ABC transporter" evidence="17">
    <location>
        <begin position="6"/>
        <end position="257"/>
    </location>
</feature>
<keyword evidence="5" id="KW-0997">Cell inner membrane</keyword>
<evidence type="ECO:0000256" key="5">
    <source>
        <dbReference type="ARBA" id="ARBA00022519"/>
    </source>
</evidence>
<keyword evidence="8" id="KW-0378">Hydrolase</keyword>
<dbReference type="Pfam" id="PF08352">
    <property type="entry name" value="oligo_HPY"/>
    <property type="match status" value="1"/>
</dbReference>
<dbReference type="InterPro" id="IPR027417">
    <property type="entry name" value="P-loop_NTPase"/>
</dbReference>
<dbReference type="GO" id="GO:0055085">
    <property type="term" value="P:transmembrane transport"/>
    <property type="evidence" value="ECO:0007669"/>
    <property type="project" value="UniProtKB-ARBA"/>
</dbReference>
<evidence type="ECO:0000256" key="1">
    <source>
        <dbReference type="ARBA" id="ARBA00004417"/>
    </source>
</evidence>
<dbReference type="GO" id="GO:0016887">
    <property type="term" value="F:ATP hydrolysis activity"/>
    <property type="evidence" value="ECO:0007669"/>
    <property type="project" value="InterPro"/>
</dbReference>
<name>A0A839ESE8_9HYPH</name>
<dbReference type="EMBL" id="JACGXN010000017">
    <property type="protein sequence ID" value="MBA8881849.1"/>
    <property type="molecule type" value="Genomic_DNA"/>
</dbReference>
<reference evidence="18 19" key="1">
    <citation type="submission" date="2020-07" db="EMBL/GenBank/DDBJ databases">
        <title>Genomic Encyclopedia of Type Strains, Phase IV (KMG-V): Genome sequencing to study the core and pangenomes of soil and plant-associated prokaryotes.</title>
        <authorList>
            <person name="Whitman W."/>
        </authorList>
    </citation>
    <scope>NUCLEOTIDE SEQUENCE [LARGE SCALE GENOMIC DNA]</scope>
    <source>
        <strain evidence="18 19">AN3</strain>
    </source>
</reference>
<dbReference type="SUPFAM" id="SSF52540">
    <property type="entry name" value="P-loop containing nucleoside triphosphate hydrolases"/>
    <property type="match status" value="1"/>
</dbReference>
<keyword evidence="3" id="KW-0813">Transport</keyword>
<evidence type="ECO:0000313" key="19">
    <source>
        <dbReference type="Proteomes" id="UP000549052"/>
    </source>
</evidence>
<evidence type="ECO:0000256" key="6">
    <source>
        <dbReference type="ARBA" id="ARBA00022737"/>
    </source>
</evidence>
<evidence type="ECO:0000259" key="17">
    <source>
        <dbReference type="PROSITE" id="PS50893"/>
    </source>
</evidence>
<dbReference type="EC" id="7.4.2.10" evidence="14"/>
<comment type="subcellular location">
    <subcellularLocation>
        <location evidence="1">Cell inner membrane</location>
        <topology evidence="1">Peripheral membrane protein</topology>
    </subcellularLocation>
</comment>
<dbReference type="SMART" id="SM00382">
    <property type="entry name" value="AAA"/>
    <property type="match status" value="1"/>
</dbReference>
<evidence type="ECO:0000256" key="10">
    <source>
        <dbReference type="ARBA" id="ARBA00022967"/>
    </source>
</evidence>
<dbReference type="RefSeq" id="WP_182552397.1">
    <property type="nucleotide sequence ID" value="NZ_JACGXN010000017.1"/>
</dbReference>
<dbReference type="InterPro" id="IPR013563">
    <property type="entry name" value="Oligopep_ABC_C"/>
</dbReference>
<evidence type="ECO:0000256" key="8">
    <source>
        <dbReference type="ARBA" id="ARBA00022801"/>
    </source>
</evidence>
<organism evidence="18 19">
    <name type="scientific">Phyllobacterium myrsinacearum</name>
    <dbReference type="NCBI Taxonomy" id="28101"/>
    <lineage>
        <taxon>Bacteria</taxon>
        <taxon>Pseudomonadati</taxon>
        <taxon>Pseudomonadota</taxon>
        <taxon>Alphaproteobacteria</taxon>
        <taxon>Hyphomicrobiales</taxon>
        <taxon>Phyllobacteriaceae</taxon>
        <taxon>Phyllobacterium</taxon>
    </lineage>
</organism>
<evidence type="ECO:0000313" key="18">
    <source>
        <dbReference type="EMBL" id="MBA8881849.1"/>
    </source>
</evidence>
<dbReference type="Gene3D" id="3.40.50.300">
    <property type="entry name" value="P-loop containing nucleotide triphosphate hydrolases"/>
    <property type="match status" value="1"/>
</dbReference>
<evidence type="ECO:0000256" key="12">
    <source>
        <dbReference type="ARBA" id="ARBA00037530"/>
    </source>
</evidence>
<dbReference type="GO" id="GO:0005524">
    <property type="term" value="F:ATP binding"/>
    <property type="evidence" value="ECO:0007669"/>
    <property type="project" value="UniProtKB-KW"/>
</dbReference>
<keyword evidence="4" id="KW-1003">Cell membrane</keyword>
<dbReference type="PANTHER" id="PTHR43776:SF15">
    <property type="entry name" value="GLUTATHIONE IMPORT ATP-BINDING PROTEIN GSIA"/>
    <property type="match status" value="1"/>
</dbReference>
<dbReference type="PROSITE" id="PS50893">
    <property type="entry name" value="ABC_TRANSPORTER_2"/>
    <property type="match status" value="1"/>
</dbReference>
<comment type="function">
    <text evidence="12">Part of the ABC transporter complex GsiABCD involved in glutathione import. Responsible for energy coupling to the transport system.</text>
</comment>
<evidence type="ECO:0000256" key="14">
    <source>
        <dbReference type="ARBA" id="ARBA00039050"/>
    </source>
</evidence>
<comment type="catalytic activity">
    <reaction evidence="16">
        <text>glutathione(out) + ATP + H2O = glutathione(in) + ADP + phosphate + H(+)</text>
        <dbReference type="Rhea" id="RHEA:29791"/>
        <dbReference type="ChEBI" id="CHEBI:15377"/>
        <dbReference type="ChEBI" id="CHEBI:15378"/>
        <dbReference type="ChEBI" id="CHEBI:30616"/>
        <dbReference type="ChEBI" id="CHEBI:43474"/>
        <dbReference type="ChEBI" id="CHEBI:57925"/>
        <dbReference type="ChEBI" id="CHEBI:456216"/>
        <dbReference type="EC" id="7.4.2.10"/>
    </reaction>
</comment>
<dbReference type="GO" id="GO:0005886">
    <property type="term" value="C:plasma membrane"/>
    <property type="evidence" value="ECO:0007669"/>
    <property type="project" value="UniProtKB-SubCell"/>
</dbReference>
<evidence type="ECO:0000256" key="15">
    <source>
        <dbReference type="ARBA" id="ARBA00041187"/>
    </source>
</evidence>
<dbReference type="PROSITE" id="PS00211">
    <property type="entry name" value="ABC_TRANSPORTER_1"/>
    <property type="match status" value="1"/>
</dbReference>
<evidence type="ECO:0000256" key="2">
    <source>
        <dbReference type="ARBA" id="ARBA00011469"/>
    </source>
</evidence>
<dbReference type="InterPro" id="IPR003439">
    <property type="entry name" value="ABC_transporter-like_ATP-bd"/>
</dbReference>
<keyword evidence="11" id="KW-0472">Membrane</keyword>
<proteinExistence type="inferred from homology"/>
<comment type="caution">
    <text evidence="18">The sequence shown here is derived from an EMBL/GenBank/DDBJ whole genome shotgun (WGS) entry which is preliminary data.</text>
</comment>
<keyword evidence="7" id="KW-0547">Nucleotide-binding</keyword>
<dbReference type="InterPro" id="IPR050319">
    <property type="entry name" value="ABC_transp_ATP-bind"/>
</dbReference>
<keyword evidence="19" id="KW-1185">Reference proteome</keyword>
<comment type="similarity">
    <text evidence="13">Belongs to the ABC transporter superfamily. Glutathione importer (TC 3.A.1.5.11) family.</text>
</comment>
<evidence type="ECO:0000256" key="16">
    <source>
        <dbReference type="ARBA" id="ARBA00047640"/>
    </source>
</evidence>
<evidence type="ECO:0000256" key="13">
    <source>
        <dbReference type="ARBA" id="ARBA00038416"/>
    </source>
</evidence>
<protein>
    <recommendedName>
        <fullName evidence="15">Glutathione import ATP-binding protein GsiA</fullName>
        <ecNumber evidence="14">7.4.2.10</ecNumber>
    </recommendedName>
</protein>
<dbReference type="GO" id="GO:0015833">
    <property type="term" value="P:peptide transport"/>
    <property type="evidence" value="ECO:0007669"/>
    <property type="project" value="InterPro"/>
</dbReference>
<dbReference type="AlphaFoldDB" id="A0A839ESE8"/>
<dbReference type="InterPro" id="IPR003593">
    <property type="entry name" value="AAA+_ATPase"/>
</dbReference>
<keyword evidence="9 18" id="KW-0067">ATP-binding</keyword>
<accession>A0A839ESE8</accession>
<keyword evidence="10" id="KW-1278">Translocase</keyword>
<dbReference type="FunFam" id="3.40.50.300:FF:000016">
    <property type="entry name" value="Oligopeptide ABC transporter ATP-binding component"/>
    <property type="match status" value="1"/>
</dbReference>
<dbReference type="PANTHER" id="PTHR43776">
    <property type="entry name" value="TRANSPORT ATP-BINDING PROTEIN"/>
    <property type="match status" value="1"/>
</dbReference>
<dbReference type="InterPro" id="IPR017871">
    <property type="entry name" value="ABC_transporter-like_CS"/>
</dbReference>
<dbReference type="CDD" id="cd03257">
    <property type="entry name" value="ABC_NikE_OppD_transporters"/>
    <property type="match status" value="1"/>
</dbReference>